<name>A0A6I4J3L3_9SPHN</name>
<dbReference type="AlphaFoldDB" id="A0A6I4J3L3"/>
<evidence type="ECO:0000313" key="1">
    <source>
        <dbReference type="EMBL" id="MVO77921.1"/>
    </source>
</evidence>
<organism evidence="1 2">
    <name type="scientific">Sphingomonas horti</name>
    <dbReference type="NCBI Taxonomy" id="2682842"/>
    <lineage>
        <taxon>Bacteria</taxon>
        <taxon>Pseudomonadati</taxon>
        <taxon>Pseudomonadota</taxon>
        <taxon>Alphaproteobacteria</taxon>
        <taxon>Sphingomonadales</taxon>
        <taxon>Sphingomonadaceae</taxon>
        <taxon>Sphingomonas</taxon>
    </lineage>
</organism>
<proteinExistence type="predicted"/>
<evidence type="ECO:0000313" key="2">
    <source>
        <dbReference type="Proteomes" id="UP000441389"/>
    </source>
</evidence>
<protein>
    <recommendedName>
        <fullName evidence="3">Phage gp6-like head-tail connector protein</fullName>
    </recommendedName>
</protein>
<dbReference type="CDD" id="cd08054">
    <property type="entry name" value="gp6"/>
    <property type="match status" value="1"/>
</dbReference>
<dbReference type="InterPro" id="IPR011738">
    <property type="entry name" value="Phage_CHP"/>
</dbReference>
<sequence length="189" mass="20016">MVGFADADLAAAREAAKRYARVEQAGEDALIGDLAATCLLLCEAFCGRIGLAREAVEILPASAEWSRLAAGPVRSITAVEGIPAEGAAFTLPVESYAIDIDAEGSGWVRVTTPGAAGRVRVTYLAGLADDWDRLPEPLRQGVVRLTTHLFAHRDDAREGAPPAAVAALWRPWRRVSLGEPTGRSGGPFR</sequence>
<dbReference type="Proteomes" id="UP000441389">
    <property type="component" value="Unassembled WGS sequence"/>
</dbReference>
<dbReference type="Gene3D" id="1.10.3230.30">
    <property type="entry name" value="Phage gp6-like head-tail connector protein"/>
    <property type="match status" value="1"/>
</dbReference>
<dbReference type="RefSeq" id="WP_157026927.1">
    <property type="nucleotide sequence ID" value="NZ_WQMS01000008.1"/>
</dbReference>
<comment type="caution">
    <text evidence="1">The sequence shown here is derived from an EMBL/GenBank/DDBJ whole genome shotgun (WGS) entry which is preliminary data.</text>
</comment>
<dbReference type="NCBIfam" id="TIGR02215">
    <property type="entry name" value="phage_chp_gp8"/>
    <property type="match status" value="1"/>
</dbReference>
<keyword evidence="2" id="KW-1185">Reference proteome</keyword>
<reference evidence="1 2" key="1">
    <citation type="submission" date="2019-12" db="EMBL/GenBank/DDBJ databases">
        <authorList>
            <person name="Huq M.A."/>
        </authorList>
    </citation>
    <scope>NUCLEOTIDE SEQUENCE [LARGE SCALE GENOMIC DNA]</scope>
    <source>
        <strain evidence="1 2">MAH-20</strain>
    </source>
</reference>
<accession>A0A6I4J3L3</accession>
<evidence type="ECO:0008006" key="3">
    <source>
        <dbReference type="Google" id="ProtNLM"/>
    </source>
</evidence>
<gene>
    <name evidence="1" type="ORF">GON01_08240</name>
</gene>
<dbReference type="EMBL" id="WQMS01000008">
    <property type="protein sequence ID" value="MVO77921.1"/>
    <property type="molecule type" value="Genomic_DNA"/>
</dbReference>